<evidence type="ECO:0000259" key="6">
    <source>
        <dbReference type="Pfam" id="PF07635"/>
    </source>
</evidence>
<gene>
    <name evidence="7" type="ORF">NB063_28175</name>
</gene>
<dbReference type="SUPFAM" id="SSF46626">
    <property type="entry name" value="Cytochrome c"/>
    <property type="match status" value="1"/>
</dbReference>
<dbReference type="InterPro" id="IPR011444">
    <property type="entry name" value="DUF1549"/>
</dbReference>
<keyword evidence="3" id="KW-0732">Signal</keyword>
<evidence type="ECO:0000259" key="5">
    <source>
        <dbReference type="Pfam" id="PF07587"/>
    </source>
</evidence>
<evidence type="ECO:0000259" key="4">
    <source>
        <dbReference type="Pfam" id="PF07583"/>
    </source>
</evidence>
<dbReference type="Pfam" id="PF07635">
    <property type="entry name" value="PSCyt1"/>
    <property type="match status" value="1"/>
</dbReference>
<feature type="domain" description="DUF1549" evidence="4">
    <location>
        <begin position="184"/>
        <end position="385"/>
    </location>
</feature>
<keyword evidence="1" id="KW-0175">Coiled coil</keyword>
<feature type="domain" description="Cytochrome C Planctomycete-type" evidence="6">
    <location>
        <begin position="57"/>
        <end position="115"/>
    </location>
</feature>
<evidence type="ECO:0000313" key="8">
    <source>
        <dbReference type="Proteomes" id="UP001202961"/>
    </source>
</evidence>
<protein>
    <submittedName>
        <fullName evidence="7">PSD1 and planctomycete cytochrome C domain-containing protein</fullName>
    </submittedName>
</protein>
<evidence type="ECO:0000313" key="7">
    <source>
        <dbReference type="EMBL" id="MCM2374516.1"/>
    </source>
</evidence>
<dbReference type="Pfam" id="PF07583">
    <property type="entry name" value="PSCyt2"/>
    <property type="match status" value="1"/>
</dbReference>
<sequence length="969" mass="109973">MSQNPTVHVRGRFSIAALLAGCVVAISASTARCADANNEDGIRFFEEKVRPLLSAKCYECHGPEKSESGLRLDSRASILRGGASDTPAAQDGDPEHSLLIESVKHEGDYEMPPDEPLSEAEIDHLHQWIKMGMPWPEEAPVKPTLTVEQRVSVHRSEHWSLQPVKSPTIPESDTTSSVDSPRTKIDRLLEPKLADAGLSFSPVADRRTLIRRATYDLIGLPPTQKQIDAFVNDERPDAWPRLIDQLLDSPHYGERWARHWLDVARYADTRGYSPGGRDKRFPFAYTYRDWVIKAFNRDLPYDDFVRCQLAADMMDSAEPADLAALGFLTVGRQYLNRLDVIDDQVDAVTRGILGLTVSCARCHDHKFDAIPTQDYYSLFSIFENCSSPDELPLIIDEAEKAKFSEFLGKLEAEKQAIEKRLDEIHEQLKTQTQEHPTDYLARVIESSAEREAFLQEQDFISLKPIEVHPRLLNRWKAFVNRKDAARMKVFMPWHELLALGDDGFAESAQRKIEGWNELPAEKLNPLVLDALLQQPLKNKTELARVYGKLIHDQWGARDEENAKSDPSRKALLDLLSLDDSPLVIKREKIREMFDQGQRNDVAKREGKINELNSNAPEGLDRAMIVVDREHPGVTRVMIRGNAGRRGEEAPRRFLKLLSPEDRPVFQNGAGRLELADAIVSKDNPLTARVFVNRVWMHHFNQPLVDTPSDFGIQCPEPVQRDVLDFLAADFMQNGWSVKRLHRQIMLSHAYRQSSVNRDDCLQVDPENRLWWRMNRRRLEFESFRDSLLAVAGNLDAKLFGKSAPITTAPFSHRRTIYGTIDRQDLPNLFRAFDFASPDQSVSKRSRTIVPQQSLFMLNSPFAIEQSQQLVAHVNSESEPTDDQRIAKLYQTIFGRQPTAEELEIGKQFVTVAEPQLSEPESPEAQSSETGKADEAAQSDAASQTPAASLDVWTRYAQMLLMTNEFEFID</sequence>
<feature type="compositionally biased region" description="Low complexity" evidence="2">
    <location>
        <begin position="912"/>
        <end position="928"/>
    </location>
</feature>
<name>A0ABT0UE00_9BACT</name>
<proteinExistence type="predicted"/>
<organism evidence="7 8">
    <name type="scientific">Aporhodopirellula aestuarii</name>
    <dbReference type="NCBI Taxonomy" id="2950107"/>
    <lineage>
        <taxon>Bacteria</taxon>
        <taxon>Pseudomonadati</taxon>
        <taxon>Planctomycetota</taxon>
        <taxon>Planctomycetia</taxon>
        <taxon>Pirellulales</taxon>
        <taxon>Pirellulaceae</taxon>
        <taxon>Aporhodopirellula</taxon>
    </lineage>
</organism>
<keyword evidence="8" id="KW-1185">Reference proteome</keyword>
<accession>A0ABT0UE00</accession>
<dbReference type="PANTHER" id="PTHR35889:SF3">
    <property type="entry name" value="F-BOX DOMAIN-CONTAINING PROTEIN"/>
    <property type="match status" value="1"/>
</dbReference>
<evidence type="ECO:0000256" key="3">
    <source>
        <dbReference type="SAM" id="SignalP"/>
    </source>
</evidence>
<dbReference type="EMBL" id="JAMQBK010000088">
    <property type="protein sequence ID" value="MCM2374516.1"/>
    <property type="molecule type" value="Genomic_DNA"/>
</dbReference>
<comment type="caution">
    <text evidence="7">The sequence shown here is derived from an EMBL/GenBank/DDBJ whole genome shotgun (WGS) entry which is preliminary data.</text>
</comment>
<feature type="region of interest" description="Disordered" evidence="2">
    <location>
        <begin position="912"/>
        <end position="944"/>
    </location>
</feature>
<dbReference type="InterPro" id="IPR022655">
    <property type="entry name" value="DUF1553"/>
</dbReference>
<evidence type="ECO:0000256" key="1">
    <source>
        <dbReference type="SAM" id="Coils"/>
    </source>
</evidence>
<feature type="coiled-coil region" evidence="1">
    <location>
        <begin position="407"/>
        <end position="434"/>
    </location>
</feature>
<feature type="domain" description="DUF1553" evidence="5">
    <location>
        <begin position="670"/>
        <end position="908"/>
    </location>
</feature>
<feature type="signal peptide" evidence="3">
    <location>
        <begin position="1"/>
        <end position="33"/>
    </location>
</feature>
<reference evidence="7 8" key="1">
    <citation type="journal article" date="2022" name="Syst. Appl. Microbiol.">
        <title>Rhodopirellula aestuarii sp. nov., a novel member of the genus Rhodopirellula isolated from brackish sediments collected in the Tagus River estuary, Portugal.</title>
        <authorList>
            <person name="Vitorino I.R."/>
            <person name="Klimek D."/>
            <person name="Calusinska M."/>
            <person name="Lobo-da-Cunha A."/>
            <person name="Vasconcelos V."/>
            <person name="Lage O.M."/>
        </authorList>
    </citation>
    <scope>NUCLEOTIDE SEQUENCE [LARGE SCALE GENOMIC DNA]</scope>
    <source>
        <strain evidence="7 8">ICT_H3.1</strain>
    </source>
</reference>
<dbReference type="Proteomes" id="UP001202961">
    <property type="component" value="Unassembled WGS sequence"/>
</dbReference>
<dbReference type="InterPro" id="IPR011429">
    <property type="entry name" value="Cyt_c_Planctomycete-type"/>
</dbReference>
<dbReference type="PANTHER" id="PTHR35889">
    <property type="entry name" value="CYCLOINULO-OLIGOSACCHARIDE FRUCTANOTRANSFERASE-RELATED"/>
    <property type="match status" value="1"/>
</dbReference>
<dbReference type="InterPro" id="IPR036909">
    <property type="entry name" value="Cyt_c-like_dom_sf"/>
</dbReference>
<dbReference type="Pfam" id="PF07587">
    <property type="entry name" value="PSD1"/>
    <property type="match status" value="1"/>
</dbReference>
<feature type="chain" id="PRO_5045956122" evidence="3">
    <location>
        <begin position="34"/>
        <end position="969"/>
    </location>
</feature>
<evidence type="ECO:0000256" key="2">
    <source>
        <dbReference type="SAM" id="MobiDB-lite"/>
    </source>
</evidence>